<evidence type="ECO:0000313" key="2">
    <source>
        <dbReference type="Proteomes" id="UP001156702"/>
    </source>
</evidence>
<proteinExistence type="predicted"/>
<dbReference type="EMBL" id="BSOP01000020">
    <property type="protein sequence ID" value="GLR51831.1"/>
    <property type="molecule type" value="Genomic_DNA"/>
</dbReference>
<reference evidence="2" key="1">
    <citation type="journal article" date="2019" name="Int. J. Syst. Evol. Microbiol.">
        <title>The Global Catalogue of Microorganisms (GCM) 10K type strain sequencing project: providing services to taxonomists for standard genome sequencing and annotation.</title>
        <authorList>
            <consortium name="The Broad Institute Genomics Platform"/>
            <consortium name="The Broad Institute Genome Sequencing Center for Infectious Disease"/>
            <person name="Wu L."/>
            <person name="Ma J."/>
        </authorList>
    </citation>
    <scope>NUCLEOTIDE SEQUENCE [LARGE SCALE GENOMIC DNA]</scope>
    <source>
        <strain evidence="2">NBRC 102122</strain>
    </source>
</reference>
<evidence type="ECO:0008006" key="3">
    <source>
        <dbReference type="Google" id="ProtNLM"/>
    </source>
</evidence>
<accession>A0ABQ5ZIF4</accession>
<dbReference type="Proteomes" id="UP001156702">
    <property type="component" value="Unassembled WGS sequence"/>
</dbReference>
<keyword evidence="2" id="KW-1185">Reference proteome</keyword>
<name>A0ABQ5ZIF4_9HYPH</name>
<comment type="caution">
    <text evidence="1">The sequence shown here is derived from an EMBL/GenBank/DDBJ whole genome shotgun (WGS) entry which is preliminary data.</text>
</comment>
<evidence type="ECO:0000313" key="1">
    <source>
        <dbReference type="EMBL" id="GLR51831.1"/>
    </source>
</evidence>
<organism evidence="1 2">
    <name type="scientific">Shinella yambaruensis</name>
    <dbReference type="NCBI Taxonomy" id="415996"/>
    <lineage>
        <taxon>Bacteria</taxon>
        <taxon>Pseudomonadati</taxon>
        <taxon>Pseudomonadota</taxon>
        <taxon>Alphaproteobacteria</taxon>
        <taxon>Hyphomicrobiales</taxon>
        <taxon>Rhizobiaceae</taxon>
        <taxon>Shinella</taxon>
    </lineage>
</organism>
<sequence length="105" mass="10947">MAGSEVEMTVESICSMKSATARMSGTIRFIGKSGYEALAQARLSSALLAAICQIARKSPATHGARKCAAAGVQKARDRSAGHAEGRPALRHHKPVMACARIVTAP</sequence>
<protein>
    <recommendedName>
        <fullName evidence="3">Transposase</fullName>
    </recommendedName>
</protein>
<gene>
    <name evidence="1" type="ORF">GCM10007923_30410</name>
</gene>